<keyword evidence="1" id="KW-1133">Transmembrane helix</keyword>
<proteinExistence type="predicted"/>
<organism evidence="2 3">
    <name type="scientific">Fusobacterium necrogenes</name>
    <dbReference type="NCBI Taxonomy" id="858"/>
    <lineage>
        <taxon>Bacteria</taxon>
        <taxon>Fusobacteriati</taxon>
        <taxon>Fusobacteriota</taxon>
        <taxon>Fusobacteriia</taxon>
        <taxon>Fusobacteriales</taxon>
        <taxon>Fusobacteriaceae</taxon>
        <taxon>Fusobacterium</taxon>
    </lineage>
</organism>
<dbReference type="RefSeq" id="WP_115271391.1">
    <property type="nucleotide sequence ID" value="NZ_CASFEE010000016.1"/>
</dbReference>
<protein>
    <submittedName>
        <fullName evidence="2">Uncharacterized protein</fullName>
    </submittedName>
</protein>
<dbReference type="AlphaFoldDB" id="A0A377GZD4"/>
<reference evidence="2 3" key="1">
    <citation type="submission" date="2018-06" db="EMBL/GenBank/DDBJ databases">
        <authorList>
            <consortium name="Pathogen Informatics"/>
            <person name="Doyle S."/>
        </authorList>
    </citation>
    <scope>NUCLEOTIDE SEQUENCE [LARGE SCALE GENOMIC DNA]</scope>
    <source>
        <strain evidence="2 3">NCTC10723</strain>
    </source>
</reference>
<keyword evidence="1" id="KW-0472">Membrane</keyword>
<feature type="transmembrane region" description="Helical" evidence="1">
    <location>
        <begin position="7"/>
        <end position="27"/>
    </location>
</feature>
<evidence type="ECO:0000313" key="2">
    <source>
        <dbReference type="EMBL" id="STO32350.1"/>
    </source>
</evidence>
<evidence type="ECO:0000256" key="1">
    <source>
        <dbReference type="SAM" id="Phobius"/>
    </source>
</evidence>
<gene>
    <name evidence="2" type="ORF">NCTC10723_01883</name>
</gene>
<dbReference type="Pfam" id="PF20377">
    <property type="entry name" value="DUF6672"/>
    <property type="match status" value="1"/>
</dbReference>
<dbReference type="OrthoDB" id="88660at2"/>
<keyword evidence="1" id="KW-0812">Transmembrane</keyword>
<dbReference type="Proteomes" id="UP000255328">
    <property type="component" value="Unassembled WGS sequence"/>
</dbReference>
<dbReference type="InterPro" id="IPR046654">
    <property type="entry name" value="DUF6672"/>
</dbReference>
<name>A0A377GZD4_9FUSO</name>
<dbReference type="EMBL" id="UGGU01000003">
    <property type="protein sequence ID" value="STO32350.1"/>
    <property type="molecule type" value="Genomic_DNA"/>
</dbReference>
<keyword evidence="3" id="KW-1185">Reference proteome</keyword>
<evidence type="ECO:0000313" key="3">
    <source>
        <dbReference type="Proteomes" id="UP000255328"/>
    </source>
</evidence>
<accession>A0A377GZD4</accession>
<sequence length="122" mass="13914">MKMIRNWVLLMIVVIGISVALFITGRLHSVYFENRARDGYEAIKDVSYSLNGEKAKKVRVNRRGMGEAKGRTHELLVTYKDENGEKQEIKKTITLGATENVIIYLPVLVGNGENWIEEFEAK</sequence>